<keyword evidence="4" id="KW-1003">Cell membrane</keyword>
<keyword evidence="3 9" id="KW-0813">Transport</keyword>
<dbReference type="OrthoDB" id="9814550at2"/>
<dbReference type="GO" id="GO:0043190">
    <property type="term" value="C:ATP-binding cassette (ABC) transporter complex"/>
    <property type="evidence" value="ECO:0007669"/>
    <property type="project" value="InterPro"/>
</dbReference>
<evidence type="ECO:0000256" key="5">
    <source>
        <dbReference type="ARBA" id="ARBA00022692"/>
    </source>
</evidence>
<feature type="transmembrane region" description="Helical" evidence="9">
    <location>
        <begin position="131"/>
        <end position="150"/>
    </location>
</feature>
<evidence type="ECO:0000256" key="2">
    <source>
        <dbReference type="ARBA" id="ARBA00010072"/>
    </source>
</evidence>
<dbReference type="PANTHER" id="PTHR30614">
    <property type="entry name" value="MEMBRANE COMPONENT OF AMINO ACID ABC TRANSPORTER"/>
    <property type="match status" value="1"/>
</dbReference>
<feature type="transmembrane region" description="Helical" evidence="9">
    <location>
        <begin position="98"/>
        <end position="125"/>
    </location>
</feature>
<evidence type="ECO:0000256" key="9">
    <source>
        <dbReference type="RuleBase" id="RU363032"/>
    </source>
</evidence>
<evidence type="ECO:0000256" key="6">
    <source>
        <dbReference type="ARBA" id="ARBA00022970"/>
    </source>
</evidence>
<evidence type="ECO:0000256" key="8">
    <source>
        <dbReference type="ARBA" id="ARBA00023136"/>
    </source>
</evidence>
<name>A0A2G1QRK3_9HYPH</name>
<dbReference type="PANTHER" id="PTHR30614:SF0">
    <property type="entry name" value="L-CYSTINE TRANSPORT SYSTEM PERMEASE PROTEIN TCYL"/>
    <property type="match status" value="1"/>
</dbReference>
<keyword evidence="5 9" id="KW-0812">Transmembrane</keyword>
<sequence length="267" mass="28664">MAWGGPDESEQRRPVKGLWRRSTALSLLLAGLALAAYAGFSMIGTAVSSHALIILGIVPRNGFLQGAALTLFVTASAGILALVGASILAWLRSTGHMVPIVLVASIVSFGRGTPLLLQLFIFYFALPELGLVLSPLQAGIAALAYCYSAYGSEIIRSSMQAVPRNTLDAARALGLSKFKRFQTVHFPLAIRYAAVPMGNLVIALVKDTSLVSVIGVWDMMMIARIYGARDLSYLHMLVAVGIVYWIISALLEIGVDGLEQRLSRYPD</sequence>
<dbReference type="InterPro" id="IPR010065">
    <property type="entry name" value="AA_ABC_transptr_permease_3TM"/>
</dbReference>
<gene>
    <name evidence="11" type="ORF">CSC94_08990</name>
</gene>
<feature type="transmembrane region" description="Helical" evidence="9">
    <location>
        <begin position="67"/>
        <end position="91"/>
    </location>
</feature>
<feature type="transmembrane region" description="Helical" evidence="9">
    <location>
        <begin position="233"/>
        <end position="255"/>
    </location>
</feature>
<keyword evidence="12" id="KW-1185">Reference proteome</keyword>
<dbReference type="CDD" id="cd06261">
    <property type="entry name" value="TM_PBP2"/>
    <property type="match status" value="1"/>
</dbReference>
<dbReference type="InterPro" id="IPR035906">
    <property type="entry name" value="MetI-like_sf"/>
</dbReference>
<protein>
    <recommendedName>
        <fullName evidence="10">ABC transmembrane type-1 domain-containing protein</fullName>
    </recommendedName>
</protein>
<feature type="domain" description="ABC transmembrane type-1" evidence="10">
    <location>
        <begin position="67"/>
        <end position="255"/>
    </location>
</feature>
<dbReference type="Pfam" id="PF00528">
    <property type="entry name" value="BPD_transp_1"/>
    <property type="match status" value="1"/>
</dbReference>
<comment type="subcellular location">
    <subcellularLocation>
        <location evidence="1">Cell inner membrane</location>
        <topology evidence="1">Multi-pass membrane protein</topology>
    </subcellularLocation>
    <subcellularLocation>
        <location evidence="9">Cell membrane</location>
        <topology evidence="9">Multi-pass membrane protein</topology>
    </subcellularLocation>
</comment>
<evidence type="ECO:0000256" key="1">
    <source>
        <dbReference type="ARBA" id="ARBA00004429"/>
    </source>
</evidence>
<accession>A0A2G1QRK3</accession>
<evidence type="ECO:0000256" key="3">
    <source>
        <dbReference type="ARBA" id="ARBA00022448"/>
    </source>
</evidence>
<comment type="caution">
    <text evidence="11">The sequence shown here is derived from an EMBL/GenBank/DDBJ whole genome shotgun (WGS) entry which is preliminary data.</text>
</comment>
<dbReference type="InterPro" id="IPR043429">
    <property type="entry name" value="ArtM/GltK/GlnP/TcyL/YhdX-like"/>
</dbReference>
<evidence type="ECO:0000259" key="10">
    <source>
        <dbReference type="PROSITE" id="PS50928"/>
    </source>
</evidence>
<keyword evidence="6" id="KW-0029">Amino-acid transport</keyword>
<dbReference type="GO" id="GO:0006865">
    <property type="term" value="P:amino acid transport"/>
    <property type="evidence" value="ECO:0007669"/>
    <property type="project" value="UniProtKB-KW"/>
</dbReference>
<evidence type="ECO:0000256" key="7">
    <source>
        <dbReference type="ARBA" id="ARBA00022989"/>
    </source>
</evidence>
<dbReference type="SUPFAM" id="SSF161098">
    <property type="entry name" value="MetI-like"/>
    <property type="match status" value="1"/>
</dbReference>
<dbReference type="EMBL" id="PDVP01000003">
    <property type="protein sequence ID" value="PHP67838.1"/>
    <property type="molecule type" value="Genomic_DNA"/>
</dbReference>
<reference evidence="11 12" key="1">
    <citation type="submission" date="2017-10" db="EMBL/GenBank/DDBJ databases">
        <title>Sedimentibacterium mangrovi gen. nov., sp. nov., a novel member of family Phyllobacteriacea isolated from mangrove sediment.</title>
        <authorList>
            <person name="Liao H."/>
            <person name="Tian Y."/>
        </authorList>
    </citation>
    <scope>NUCLEOTIDE SEQUENCE [LARGE SCALE GENOMIC DNA]</scope>
    <source>
        <strain evidence="11 12">X9-2-2</strain>
    </source>
</reference>
<feature type="transmembrane region" description="Helical" evidence="9">
    <location>
        <begin position="22"/>
        <end position="47"/>
    </location>
</feature>
<dbReference type="PROSITE" id="PS50928">
    <property type="entry name" value="ABC_TM1"/>
    <property type="match status" value="1"/>
</dbReference>
<keyword evidence="7 9" id="KW-1133">Transmembrane helix</keyword>
<proteinExistence type="inferred from homology"/>
<comment type="similarity">
    <text evidence="2">Belongs to the binding-protein-dependent transport system permease family. HisMQ subfamily.</text>
</comment>
<evidence type="ECO:0000313" key="12">
    <source>
        <dbReference type="Proteomes" id="UP000221168"/>
    </source>
</evidence>
<keyword evidence="8 9" id="KW-0472">Membrane</keyword>
<evidence type="ECO:0000313" key="11">
    <source>
        <dbReference type="EMBL" id="PHP67838.1"/>
    </source>
</evidence>
<evidence type="ECO:0000256" key="4">
    <source>
        <dbReference type="ARBA" id="ARBA00022475"/>
    </source>
</evidence>
<dbReference type="InterPro" id="IPR000515">
    <property type="entry name" value="MetI-like"/>
</dbReference>
<dbReference type="GO" id="GO:0022857">
    <property type="term" value="F:transmembrane transporter activity"/>
    <property type="evidence" value="ECO:0007669"/>
    <property type="project" value="InterPro"/>
</dbReference>
<dbReference type="NCBIfam" id="TIGR01726">
    <property type="entry name" value="HEQRo_perm_3TM"/>
    <property type="match status" value="1"/>
</dbReference>
<dbReference type="Proteomes" id="UP000221168">
    <property type="component" value="Unassembled WGS sequence"/>
</dbReference>
<dbReference type="Gene3D" id="1.10.3720.10">
    <property type="entry name" value="MetI-like"/>
    <property type="match status" value="1"/>
</dbReference>
<organism evidence="11 12">
    <name type="scientific">Zhengella mangrovi</name>
    <dbReference type="NCBI Taxonomy" id="1982044"/>
    <lineage>
        <taxon>Bacteria</taxon>
        <taxon>Pseudomonadati</taxon>
        <taxon>Pseudomonadota</taxon>
        <taxon>Alphaproteobacteria</taxon>
        <taxon>Hyphomicrobiales</taxon>
        <taxon>Notoacmeibacteraceae</taxon>
        <taxon>Zhengella</taxon>
    </lineage>
</organism>
<dbReference type="AlphaFoldDB" id="A0A2G1QRK3"/>